<feature type="binding site" evidence="1">
    <location>
        <position position="72"/>
    </location>
    <ligand>
        <name>Mg(2+)</name>
        <dbReference type="ChEBI" id="CHEBI:18420"/>
        <label>1</label>
    </ligand>
</feature>
<evidence type="ECO:0000313" key="3">
    <source>
        <dbReference type="Proteomes" id="UP000005856"/>
    </source>
</evidence>
<dbReference type="EMBL" id="ABCP01000002">
    <property type="protein sequence ID" value="EDM49118.1"/>
    <property type="molecule type" value="Genomic_DNA"/>
</dbReference>
<protein>
    <submittedName>
        <fullName evidence="2">Hypothetical Cytosolic Protein</fullName>
    </submittedName>
</protein>
<evidence type="ECO:0000313" key="2">
    <source>
        <dbReference type="EMBL" id="EDM49118.1"/>
    </source>
</evidence>
<dbReference type="Pfam" id="PF03747">
    <property type="entry name" value="ADP_ribosyl_GH"/>
    <property type="match status" value="1"/>
</dbReference>
<feature type="binding site" evidence="1">
    <location>
        <position position="70"/>
    </location>
    <ligand>
        <name>Mg(2+)</name>
        <dbReference type="ChEBI" id="CHEBI:18420"/>
        <label>1</label>
    </ligand>
</feature>
<evidence type="ECO:0000256" key="1">
    <source>
        <dbReference type="PIRSR" id="PIRSR605502-1"/>
    </source>
</evidence>
<accession>A6EVT1</accession>
<dbReference type="SUPFAM" id="SSF101478">
    <property type="entry name" value="ADP-ribosylglycohydrolase"/>
    <property type="match status" value="1"/>
</dbReference>
<dbReference type="Gene3D" id="1.10.4080.10">
    <property type="entry name" value="ADP-ribosylation/Crystallin J1"/>
    <property type="match status" value="1"/>
</dbReference>
<sequence>MQSKRLNQVVNSSLWAAYGDALGFISELADKKILKSRLGEDKRVESLRPWRRLIGGTHGALIELPKGVYSDDTQLRLSTSRSIASDGTFDVEIFAKVELPVFQSYSLGAGRGTKLAAANLAKNNVTYFSNFYSDRGGSYFTSGGNGASMRIHPHVWSRSNNSDVHRLLFDVFLNTISTHGNMVAIVGAAFHALCTRYSLDLGAVPNKEMCFRIIEEIKSLDNIIRLDSEVDSIWLPSWEQNSNKTFKEELFETLNSTKELVENVFGFFENFENSTVENLFFEFNAFDPKVRGSSTLTSVLAVGIAHYTNSSIDAEERLRFIVNCLGVDTDTIATKFGALVGAVLSDRPSEPVLDNEYIESEARRMFLISQNQCDSEFKYPDLLSWNAPKYQNSALVNSGSDVFLEGLGLVRLLSDTTYVGRNESGIWQWVKTGFGQTLLVKRRQVLGKAVRVSSEIGYKSRNLQGNNFSSATRDSEQVSKSAYEIKQNSLDFENDDSAAMQSRGLRSKREILSIDQLTDEAIRSGFDPETIGRHLLMLADNNAGVERSIAYTAIVSKARVTRNRKKR</sequence>
<organism evidence="2 3">
    <name type="scientific">Marinobacter algicola DG893</name>
    <dbReference type="NCBI Taxonomy" id="443152"/>
    <lineage>
        <taxon>Bacteria</taxon>
        <taxon>Pseudomonadati</taxon>
        <taxon>Pseudomonadota</taxon>
        <taxon>Gammaproteobacteria</taxon>
        <taxon>Pseudomonadales</taxon>
        <taxon>Marinobacteraceae</taxon>
        <taxon>Marinobacter</taxon>
    </lineage>
</organism>
<dbReference type="AlphaFoldDB" id="A6EVT1"/>
<dbReference type="RefSeq" id="WP_007152132.1">
    <property type="nucleotide sequence ID" value="NZ_ABCP01000002.1"/>
</dbReference>
<dbReference type="InterPro" id="IPR005502">
    <property type="entry name" value="Ribosyl_crysJ1"/>
</dbReference>
<dbReference type="GO" id="GO:0046872">
    <property type="term" value="F:metal ion binding"/>
    <property type="evidence" value="ECO:0007669"/>
    <property type="project" value="UniProtKB-KW"/>
</dbReference>
<dbReference type="STRING" id="443152.MDG893_06970"/>
<feature type="binding site" evidence="1">
    <location>
        <position position="330"/>
    </location>
    <ligand>
        <name>Mg(2+)</name>
        <dbReference type="ChEBI" id="CHEBI:18420"/>
        <label>1</label>
    </ligand>
</feature>
<reference evidence="2 3" key="1">
    <citation type="submission" date="2007-06" db="EMBL/GenBank/DDBJ databases">
        <authorList>
            <person name="Green D."/>
            <person name="Ferriera S."/>
            <person name="Johnson J."/>
            <person name="Kravitz S."/>
            <person name="Beeson K."/>
            <person name="Sutton G."/>
            <person name="Rogers Y.-H."/>
            <person name="Friedman R."/>
            <person name="Frazier M."/>
            <person name="Venter J.C."/>
        </authorList>
    </citation>
    <scope>NUCLEOTIDE SEQUENCE [LARGE SCALE GENOMIC DNA]</scope>
    <source>
        <strain evidence="2 3">DG893</strain>
    </source>
</reference>
<feature type="binding site" evidence="1">
    <location>
        <position position="71"/>
    </location>
    <ligand>
        <name>Mg(2+)</name>
        <dbReference type="ChEBI" id="CHEBI:18420"/>
        <label>1</label>
    </ligand>
</feature>
<keyword evidence="1" id="KW-0460">Magnesium</keyword>
<comment type="caution">
    <text evidence="2">The sequence shown here is derived from an EMBL/GenBank/DDBJ whole genome shotgun (WGS) entry which is preliminary data.</text>
</comment>
<feature type="binding site" evidence="1">
    <location>
        <position position="328"/>
    </location>
    <ligand>
        <name>Mg(2+)</name>
        <dbReference type="ChEBI" id="CHEBI:18420"/>
        <label>1</label>
    </ligand>
</feature>
<feature type="binding site" evidence="1">
    <location>
        <position position="331"/>
    </location>
    <ligand>
        <name>Mg(2+)</name>
        <dbReference type="ChEBI" id="CHEBI:18420"/>
        <label>1</label>
    </ligand>
</feature>
<keyword evidence="1" id="KW-0479">Metal-binding</keyword>
<name>A6EVT1_9GAMM</name>
<comment type="cofactor">
    <cofactor evidence="1">
        <name>Mg(2+)</name>
        <dbReference type="ChEBI" id="CHEBI:18420"/>
    </cofactor>
    <text evidence="1">Binds 2 magnesium ions per subunit.</text>
</comment>
<keyword evidence="3" id="KW-1185">Reference proteome</keyword>
<proteinExistence type="predicted"/>
<dbReference type="OrthoDB" id="9798107at2"/>
<dbReference type="Proteomes" id="UP000005856">
    <property type="component" value="Unassembled WGS sequence"/>
</dbReference>
<dbReference type="InterPro" id="IPR036705">
    <property type="entry name" value="Ribosyl_crysJ1_sf"/>
</dbReference>
<dbReference type="eggNOG" id="COG1397">
    <property type="taxonomic scope" value="Bacteria"/>
</dbReference>
<gene>
    <name evidence="2" type="ORF">MDG893_06970</name>
</gene>